<dbReference type="PANTHER" id="PTHR42673">
    <property type="entry name" value="MALEYLACETOACETATE ISOMERASE"/>
    <property type="match status" value="1"/>
</dbReference>
<dbReference type="RefSeq" id="WP_069203766.1">
    <property type="nucleotide sequence ID" value="NZ_CP014168.1"/>
</dbReference>
<keyword evidence="5" id="KW-1185">Reference proteome</keyword>
<organism evidence="4 5">
    <name type="scientific">Sphingomonas panacis</name>
    <dbReference type="NCBI Taxonomy" id="1560345"/>
    <lineage>
        <taxon>Bacteria</taxon>
        <taxon>Pseudomonadati</taxon>
        <taxon>Pseudomonadota</taxon>
        <taxon>Alphaproteobacteria</taxon>
        <taxon>Sphingomonadales</taxon>
        <taxon>Sphingomonadaceae</taxon>
        <taxon>Sphingomonas</taxon>
    </lineage>
</organism>
<feature type="domain" description="GST C-terminal" evidence="3">
    <location>
        <begin position="89"/>
        <end position="215"/>
    </location>
</feature>
<name>A0A1B3Z6X8_9SPHN</name>
<dbReference type="Pfam" id="PF13410">
    <property type="entry name" value="GST_C_2"/>
    <property type="match status" value="1"/>
</dbReference>
<evidence type="ECO:0000256" key="1">
    <source>
        <dbReference type="ARBA" id="ARBA00010007"/>
    </source>
</evidence>
<dbReference type="GO" id="GO:0006559">
    <property type="term" value="P:L-phenylalanine catabolic process"/>
    <property type="evidence" value="ECO:0007669"/>
    <property type="project" value="TreeGrafter"/>
</dbReference>
<evidence type="ECO:0000313" key="4">
    <source>
        <dbReference type="EMBL" id="AOH83184.1"/>
    </source>
</evidence>
<protein>
    <submittedName>
        <fullName evidence="4">Maleylacetoacetate isomerase</fullName>
    </submittedName>
</protein>
<dbReference type="InterPro" id="IPR034333">
    <property type="entry name" value="GST_Zeta_N"/>
</dbReference>
<evidence type="ECO:0000259" key="3">
    <source>
        <dbReference type="PROSITE" id="PS50405"/>
    </source>
</evidence>
<feature type="domain" description="GST N-terminal" evidence="2">
    <location>
        <begin position="3"/>
        <end position="84"/>
    </location>
</feature>
<dbReference type="Proteomes" id="UP000094256">
    <property type="component" value="Chromosome"/>
</dbReference>
<dbReference type="CDD" id="cd03191">
    <property type="entry name" value="GST_C_Zeta"/>
    <property type="match status" value="1"/>
</dbReference>
<dbReference type="AlphaFoldDB" id="A0A1B3Z6X8"/>
<dbReference type="OrthoDB" id="509852at2"/>
<dbReference type="SUPFAM" id="SSF47616">
    <property type="entry name" value="GST C-terminal domain-like"/>
    <property type="match status" value="1"/>
</dbReference>
<dbReference type="SFLD" id="SFLDG00358">
    <property type="entry name" value="Main_(cytGST)"/>
    <property type="match status" value="1"/>
</dbReference>
<dbReference type="Gene3D" id="1.20.1050.10">
    <property type="match status" value="1"/>
</dbReference>
<dbReference type="InterPro" id="IPR010987">
    <property type="entry name" value="Glutathione-S-Trfase_C-like"/>
</dbReference>
<dbReference type="GO" id="GO:0006749">
    <property type="term" value="P:glutathione metabolic process"/>
    <property type="evidence" value="ECO:0007669"/>
    <property type="project" value="TreeGrafter"/>
</dbReference>
<gene>
    <name evidence="4" type="ORF">AWL63_03525</name>
</gene>
<sequence>MSANLILHGYWRSSAAYRVRIALNLKGLAYDQINHDLRTGAQHAAEYRAIAPHRLVPALIGEGHAFIQSPAILEWLEDRHPRPALLPTDINARAIVRSMVAIVACDTHPLNNLRVLDKLRGTFGADADTIARWIAGWITEGFSALEQLVRRHGEGFSFGAAPTLADCTLVPQLYSAERFGVDLSPYAALVAVGEAARALPAFIAAHPDRQPDADRP</sequence>
<dbReference type="InterPro" id="IPR005955">
    <property type="entry name" value="GST_Zeta"/>
</dbReference>
<dbReference type="SFLD" id="SFLDS00019">
    <property type="entry name" value="Glutathione_Transferase_(cytos"/>
    <property type="match status" value="1"/>
</dbReference>
<evidence type="ECO:0000259" key="2">
    <source>
        <dbReference type="PROSITE" id="PS50404"/>
    </source>
</evidence>
<dbReference type="KEGG" id="span:AWL63_03525"/>
<dbReference type="EMBL" id="CP014168">
    <property type="protein sequence ID" value="AOH83184.1"/>
    <property type="molecule type" value="Genomic_DNA"/>
</dbReference>
<evidence type="ECO:0000313" key="5">
    <source>
        <dbReference type="Proteomes" id="UP000094256"/>
    </source>
</evidence>
<dbReference type="PROSITE" id="PS50405">
    <property type="entry name" value="GST_CTER"/>
    <property type="match status" value="1"/>
</dbReference>
<dbReference type="SUPFAM" id="SSF52833">
    <property type="entry name" value="Thioredoxin-like"/>
    <property type="match status" value="1"/>
</dbReference>
<dbReference type="GO" id="GO:0016034">
    <property type="term" value="F:maleylacetoacetate isomerase activity"/>
    <property type="evidence" value="ECO:0007669"/>
    <property type="project" value="TreeGrafter"/>
</dbReference>
<dbReference type="Gene3D" id="3.40.30.10">
    <property type="entry name" value="Glutaredoxin"/>
    <property type="match status" value="1"/>
</dbReference>
<dbReference type="InterPro" id="IPR004045">
    <property type="entry name" value="Glutathione_S-Trfase_N"/>
</dbReference>
<proteinExistence type="inferred from homology"/>
<reference evidence="4 5" key="1">
    <citation type="submission" date="2016-01" db="EMBL/GenBank/DDBJ databases">
        <title>Complete genome and mega plasmid sequence of Sphingomonas panacis DCY99 elicits systemic resistance in rice to Xanthomonas oryzae.</title>
        <authorList>
            <person name="Kim Y.J."/>
            <person name="Yang D.C."/>
            <person name="Sing P."/>
        </authorList>
    </citation>
    <scope>NUCLEOTIDE SEQUENCE [LARGE SCALE GENOMIC DNA]</scope>
    <source>
        <strain evidence="4 5">DCY99</strain>
    </source>
</reference>
<dbReference type="InterPro" id="IPR036282">
    <property type="entry name" value="Glutathione-S-Trfase_C_sf"/>
</dbReference>
<dbReference type="STRING" id="1560345.AWL63_03525"/>
<comment type="similarity">
    <text evidence="1">Belongs to the GST superfamily. Zeta family.</text>
</comment>
<keyword evidence="4" id="KW-0413">Isomerase</keyword>
<dbReference type="Pfam" id="PF13417">
    <property type="entry name" value="GST_N_3"/>
    <property type="match status" value="1"/>
</dbReference>
<dbReference type="GO" id="GO:0005737">
    <property type="term" value="C:cytoplasm"/>
    <property type="evidence" value="ECO:0007669"/>
    <property type="project" value="InterPro"/>
</dbReference>
<accession>A0A1B3Z6X8</accession>
<dbReference type="GO" id="GO:0004364">
    <property type="term" value="F:glutathione transferase activity"/>
    <property type="evidence" value="ECO:0007669"/>
    <property type="project" value="TreeGrafter"/>
</dbReference>
<dbReference type="InterPro" id="IPR040079">
    <property type="entry name" value="Glutathione_S-Trfase"/>
</dbReference>
<dbReference type="InterPro" id="IPR036249">
    <property type="entry name" value="Thioredoxin-like_sf"/>
</dbReference>
<dbReference type="NCBIfam" id="TIGR01262">
    <property type="entry name" value="maiA"/>
    <property type="match status" value="1"/>
</dbReference>
<dbReference type="InterPro" id="IPR034330">
    <property type="entry name" value="GST_Zeta_C"/>
</dbReference>
<dbReference type="CDD" id="cd03042">
    <property type="entry name" value="GST_N_Zeta"/>
    <property type="match status" value="1"/>
</dbReference>
<dbReference type="PANTHER" id="PTHR42673:SF4">
    <property type="entry name" value="MALEYLACETOACETATE ISOMERASE"/>
    <property type="match status" value="1"/>
</dbReference>
<dbReference type="PROSITE" id="PS50404">
    <property type="entry name" value="GST_NTER"/>
    <property type="match status" value="1"/>
</dbReference>